<comment type="subcellular location">
    <subcellularLocation>
        <location evidence="1">Cell membrane</location>
        <topology evidence="1">Multi-pass membrane protein</topology>
    </subcellularLocation>
</comment>
<evidence type="ECO:0000256" key="6">
    <source>
        <dbReference type="ARBA" id="ARBA00022692"/>
    </source>
</evidence>
<keyword evidence="4" id="KW-0813">Transport</keyword>
<dbReference type="InterPro" id="IPR051327">
    <property type="entry name" value="MATE_MepA_subfamily"/>
</dbReference>
<evidence type="ECO:0000256" key="2">
    <source>
        <dbReference type="ARBA" id="ARBA00008417"/>
    </source>
</evidence>
<feature type="transmembrane region" description="Helical" evidence="10">
    <location>
        <begin position="420"/>
        <end position="439"/>
    </location>
</feature>
<protein>
    <recommendedName>
        <fullName evidence="3">Multidrug export protein MepA</fullName>
    </recommendedName>
</protein>
<feature type="transmembrane region" description="Helical" evidence="10">
    <location>
        <begin position="352"/>
        <end position="385"/>
    </location>
</feature>
<evidence type="ECO:0000256" key="5">
    <source>
        <dbReference type="ARBA" id="ARBA00022475"/>
    </source>
</evidence>
<reference evidence="11 12" key="1">
    <citation type="submission" date="2019-12" db="EMBL/GenBank/DDBJ databases">
        <title>Microbes associate with the intestines of laboratory mice.</title>
        <authorList>
            <person name="Navarre W."/>
            <person name="Wong E."/>
        </authorList>
    </citation>
    <scope>NUCLEOTIDE SEQUENCE [LARGE SCALE GENOMIC DNA]</scope>
    <source>
        <strain evidence="11 12">NM66_B29</strain>
    </source>
</reference>
<gene>
    <name evidence="11" type="ORF">GKZ27_02165</name>
</gene>
<dbReference type="PANTHER" id="PTHR43823">
    <property type="entry name" value="SPORULATION PROTEIN YKVU"/>
    <property type="match status" value="1"/>
</dbReference>
<dbReference type="InterPro" id="IPR045070">
    <property type="entry name" value="MATE_MepA-like"/>
</dbReference>
<dbReference type="AlphaFoldDB" id="A0A6N8JMJ1"/>
<accession>A0A6N8JMJ1</accession>
<feature type="transmembrane region" description="Helical" evidence="10">
    <location>
        <begin position="392"/>
        <end position="414"/>
    </location>
</feature>
<dbReference type="InterPro" id="IPR048279">
    <property type="entry name" value="MdtK-like"/>
</dbReference>
<dbReference type="GO" id="GO:0015297">
    <property type="term" value="F:antiporter activity"/>
    <property type="evidence" value="ECO:0007669"/>
    <property type="project" value="InterPro"/>
</dbReference>
<feature type="transmembrane region" description="Helical" evidence="10">
    <location>
        <begin position="189"/>
        <end position="216"/>
    </location>
</feature>
<dbReference type="PIRSF" id="PIRSF006603">
    <property type="entry name" value="DinF"/>
    <property type="match status" value="1"/>
</dbReference>
<keyword evidence="12" id="KW-1185">Reference proteome</keyword>
<evidence type="ECO:0000256" key="9">
    <source>
        <dbReference type="ARBA" id="ARBA00023251"/>
    </source>
</evidence>
<dbReference type="InterPro" id="IPR002528">
    <property type="entry name" value="MATE_fam"/>
</dbReference>
<evidence type="ECO:0000256" key="1">
    <source>
        <dbReference type="ARBA" id="ARBA00004651"/>
    </source>
</evidence>
<keyword evidence="9" id="KW-0046">Antibiotic resistance</keyword>
<keyword evidence="6 10" id="KW-0812">Transmembrane</keyword>
<feature type="transmembrane region" description="Helical" evidence="10">
    <location>
        <begin position="20"/>
        <end position="39"/>
    </location>
</feature>
<comment type="caution">
    <text evidence="11">The sequence shown here is derived from an EMBL/GenBank/DDBJ whole genome shotgun (WGS) entry which is preliminary data.</text>
</comment>
<dbReference type="EMBL" id="WSRR01000003">
    <property type="protein sequence ID" value="MVX60274.1"/>
    <property type="molecule type" value="Genomic_DNA"/>
</dbReference>
<dbReference type="Proteomes" id="UP000463388">
    <property type="component" value="Unassembled WGS sequence"/>
</dbReference>
<dbReference type="RefSeq" id="WP_160344732.1">
    <property type="nucleotide sequence ID" value="NZ_WSRR01000003.1"/>
</dbReference>
<keyword evidence="5" id="KW-1003">Cell membrane</keyword>
<name>A0A6N8JMJ1_9ACTN</name>
<evidence type="ECO:0000256" key="8">
    <source>
        <dbReference type="ARBA" id="ARBA00023136"/>
    </source>
</evidence>
<evidence type="ECO:0000256" key="4">
    <source>
        <dbReference type="ARBA" id="ARBA00022448"/>
    </source>
</evidence>
<dbReference type="GO" id="GO:0042910">
    <property type="term" value="F:xenobiotic transmembrane transporter activity"/>
    <property type="evidence" value="ECO:0007669"/>
    <property type="project" value="InterPro"/>
</dbReference>
<dbReference type="GO" id="GO:0046677">
    <property type="term" value="P:response to antibiotic"/>
    <property type="evidence" value="ECO:0007669"/>
    <property type="project" value="UniProtKB-KW"/>
</dbReference>
<dbReference type="NCBIfam" id="TIGR00797">
    <property type="entry name" value="matE"/>
    <property type="match status" value="1"/>
</dbReference>
<evidence type="ECO:0000256" key="7">
    <source>
        <dbReference type="ARBA" id="ARBA00022989"/>
    </source>
</evidence>
<dbReference type="CDD" id="cd13143">
    <property type="entry name" value="MATE_MepA_like"/>
    <property type="match status" value="1"/>
</dbReference>
<evidence type="ECO:0000256" key="3">
    <source>
        <dbReference type="ARBA" id="ARBA00022106"/>
    </source>
</evidence>
<evidence type="ECO:0000313" key="11">
    <source>
        <dbReference type="EMBL" id="MVX60274.1"/>
    </source>
</evidence>
<feature type="transmembrane region" description="Helical" evidence="10">
    <location>
        <begin position="101"/>
        <end position="120"/>
    </location>
</feature>
<dbReference type="Pfam" id="PF01554">
    <property type="entry name" value="MatE"/>
    <property type="match status" value="2"/>
</dbReference>
<dbReference type="PANTHER" id="PTHR43823:SF3">
    <property type="entry name" value="MULTIDRUG EXPORT PROTEIN MEPA"/>
    <property type="match status" value="1"/>
</dbReference>
<keyword evidence="7 10" id="KW-1133">Transmembrane helix</keyword>
<comment type="similarity">
    <text evidence="2">Belongs to the multi antimicrobial extrusion (MATE) (TC 2.A.66.1) family. MepA subfamily.</text>
</comment>
<dbReference type="OrthoDB" id="9811110at2"/>
<feature type="transmembrane region" description="Helical" evidence="10">
    <location>
        <begin position="316"/>
        <end position="340"/>
    </location>
</feature>
<sequence length="461" mass="48046">MQKSQDGTELLRSAPVKSALLKLGTPTLIGMSVSALYNVVDAFFVGQLGGSQMAAVSLFAPIATAMLGLALLFGGGAASYISRLLGAGKRGEANECASTSLATSMAVTVLLLAGFVAFAEPLLRALGATDTMMPYAAAYAVPFFIAMTFYAFNGTINNLIVSEGATTVSMVAMLLGGISNIVLDPIMIFALGWGVAGAAVATLAGTLLTTCVYLSYFLRSKSSLALSPRNIKPTAEMYAQVLKIGVPNLTYQLLVSVALWLTNVFAAAYGDAAVAALGIVARIMNLASMVAFGFVKGYQPFTGFNYGARRFDRVREATKTACIWETAFACITAMLLIVFAESLLSAFSQGDASIVSIGATALFWNALSFATFGVQAVYSAFFLALGKAKQGALIAIGRQGIFFIPALLIGSWAFGLPGIIAAQPIGDLLSFLLVLVLVAKSKGALSDSEMANAEHAETSAW</sequence>
<evidence type="ECO:0000313" key="12">
    <source>
        <dbReference type="Proteomes" id="UP000463388"/>
    </source>
</evidence>
<keyword evidence="8 10" id="KW-0472">Membrane</keyword>
<proteinExistence type="inferred from homology"/>
<evidence type="ECO:0000256" key="10">
    <source>
        <dbReference type="SAM" id="Phobius"/>
    </source>
</evidence>
<dbReference type="GO" id="GO:0005886">
    <property type="term" value="C:plasma membrane"/>
    <property type="evidence" value="ECO:0007669"/>
    <property type="project" value="UniProtKB-SubCell"/>
</dbReference>
<organism evidence="11 12">
    <name type="scientific">Adlercreutzia mucosicola</name>
    <dbReference type="NCBI Taxonomy" id="580026"/>
    <lineage>
        <taxon>Bacteria</taxon>
        <taxon>Bacillati</taxon>
        <taxon>Actinomycetota</taxon>
        <taxon>Coriobacteriia</taxon>
        <taxon>Eggerthellales</taxon>
        <taxon>Eggerthellaceae</taxon>
        <taxon>Adlercreutzia</taxon>
    </lineage>
</organism>
<feature type="transmembrane region" description="Helical" evidence="10">
    <location>
        <begin position="132"/>
        <end position="152"/>
    </location>
</feature>
<feature type="transmembrane region" description="Helical" evidence="10">
    <location>
        <begin position="59"/>
        <end position="81"/>
    </location>
</feature>
<feature type="transmembrane region" description="Helical" evidence="10">
    <location>
        <begin position="164"/>
        <end position="183"/>
    </location>
</feature>